<keyword evidence="9" id="KW-1185">Reference proteome</keyword>
<protein>
    <recommendedName>
        <fullName evidence="4 6">dTDP-4-dehydrorhamnose reductase</fullName>
        <ecNumber evidence="3 6">1.1.1.133</ecNumber>
    </recommendedName>
</protein>
<dbReference type="EC" id="1.1.1.133" evidence="3 6"/>
<dbReference type="Proteomes" id="UP000542353">
    <property type="component" value="Unassembled WGS sequence"/>
</dbReference>
<comment type="function">
    <text evidence="6">Catalyzes the reduction of dTDP-6-deoxy-L-lyxo-4-hexulose to yield dTDP-L-rhamnose.</text>
</comment>
<dbReference type="RefSeq" id="WP_184256454.1">
    <property type="nucleotide sequence ID" value="NZ_JACHIH010000008.1"/>
</dbReference>
<comment type="caution">
    <text evidence="8">The sequence shown here is derived from an EMBL/GenBank/DDBJ whole genome shotgun (WGS) entry which is preliminary data.</text>
</comment>
<dbReference type="SUPFAM" id="SSF51735">
    <property type="entry name" value="NAD(P)-binding Rossmann-fold domains"/>
    <property type="match status" value="1"/>
</dbReference>
<evidence type="ECO:0000256" key="2">
    <source>
        <dbReference type="ARBA" id="ARBA00010944"/>
    </source>
</evidence>
<dbReference type="PANTHER" id="PTHR10491:SF4">
    <property type="entry name" value="METHIONINE ADENOSYLTRANSFERASE 2 SUBUNIT BETA"/>
    <property type="match status" value="1"/>
</dbReference>
<evidence type="ECO:0000313" key="9">
    <source>
        <dbReference type="Proteomes" id="UP000542353"/>
    </source>
</evidence>
<evidence type="ECO:0000256" key="1">
    <source>
        <dbReference type="ARBA" id="ARBA00004781"/>
    </source>
</evidence>
<evidence type="ECO:0000256" key="4">
    <source>
        <dbReference type="ARBA" id="ARBA00017099"/>
    </source>
</evidence>
<dbReference type="AlphaFoldDB" id="A0A7W7Z2W4"/>
<proteinExistence type="inferred from homology"/>
<name>A0A7W7Z2W4_9BRAD</name>
<dbReference type="InterPro" id="IPR036291">
    <property type="entry name" value="NAD(P)-bd_dom_sf"/>
</dbReference>
<dbReference type="GO" id="GO:0008831">
    <property type="term" value="F:dTDP-4-dehydrorhamnose reductase activity"/>
    <property type="evidence" value="ECO:0007669"/>
    <property type="project" value="UniProtKB-EC"/>
</dbReference>
<dbReference type="NCBIfam" id="TIGR01214">
    <property type="entry name" value="rmlD"/>
    <property type="match status" value="1"/>
</dbReference>
<evidence type="ECO:0000259" key="7">
    <source>
        <dbReference type="Pfam" id="PF04321"/>
    </source>
</evidence>
<gene>
    <name evidence="8" type="ORF">HNR60_001770</name>
</gene>
<evidence type="ECO:0000256" key="6">
    <source>
        <dbReference type="RuleBase" id="RU364082"/>
    </source>
</evidence>
<evidence type="ECO:0000313" key="8">
    <source>
        <dbReference type="EMBL" id="MBB5047018.1"/>
    </source>
</evidence>
<reference evidence="8 9" key="1">
    <citation type="submission" date="2020-08" db="EMBL/GenBank/DDBJ databases">
        <title>Genomic Encyclopedia of Type Strains, Phase IV (KMG-IV): sequencing the most valuable type-strain genomes for metagenomic binning, comparative biology and taxonomic classification.</title>
        <authorList>
            <person name="Goeker M."/>
        </authorList>
    </citation>
    <scope>NUCLEOTIDE SEQUENCE [LARGE SCALE GENOMIC DNA]</scope>
    <source>
        <strain evidence="8 9">DSM 12706</strain>
    </source>
</reference>
<dbReference type="InterPro" id="IPR029903">
    <property type="entry name" value="RmlD-like-bd"/>
</dbReference>
<dbReference type="GO" id="GO:0019305">
    <property type="term" value="P:dTDP-rhamnose biosynthetic process"/>
    <property type="evidence" value="ECO:0007669"/>
    <property type="project" value="UniProtKB-UniPathway"/>
</dbReference>
<keyword evidence="6 8" id="KW-0560">Oxidoreductase</keyword>
<comment type="similarity">
    <text evidence="2 6">Belongs to the dTDP-4-dehydrorhamnose reductase family.</text>
</comment>
<comment type="catalytic activity">
    <reaction evidence="5 6">
        <text>dTDP-beta-L-rhamnose + NADP(+) = dTDP-4-dehydro-beta-L-rhamnose + NADPH + H(+)</text>
        <dbReference type="Rhea" id="RHEA:21796"/>
        <dbReference type="ChEBI" id="CHEBI:15378"/>
        <dbReference type="ChEBI" id="CHEBI:57510"/>
        <dbReference type="ChEBI" id="CHEBI:57783"/>
        <dbReference type="ChEBI" id="CHEBI:58349"/>
        <dbReference type="ChEBI" id="CHEBI:62830"/>
        <dbReference type="EC" id="1.1.1.133"/>
    </reaction>
</comment>
<organism evidence="8 9">
    <name type="scientific">Rhodopseudomonas rhenobacensis</name>
    <dbReference type="NCBI Taxonomy" id="87461"/>
    <lineage>
        <taxon>Bacteria</taxon>
        <taxon>Pseudomonadati</taxon>
        <taxon>Pseudomonadota</taxon>
        <taxon>Alphaproteobacteria</taxon>
        <taxon>Hyphomicrobiales</taxon>
        <taxon>Nitrobacteraceae</taxon>
        <taxon>Rhodopseudomonas</taxon>
    </lineage>
</organism>
<dbReference type="EMBL" id="JACHIH010000008">
    <property type="protein sequence ID" value="MBB5047018.1"/>
    <property type="molecule type" value="Genomic_DNA"/>
</dbReference>
<dbReference type="Gene3D" id="3.90.25.10">
    <property type="entry name" value="UDP-galactose 4-epimerase, domain 1"/>
    <property type="match status" value="1"/>
</dbReference>
<feature type="domain" description="RmlD-like substrate binding" evidence="7">
    <location>
        <begin position="1"/>
        <end position="292"/>
    </location>
</feature>
<dbReference type="Gene3D" id="3.40.50.720">
    <property type="entry name" value="NAD(P)-binding Rossmann-like Domain"/>
    <property type="match status" value="1"/>
</dbReference>
<dbReference type="CDD" id="cd05254">
    <property type="entry name" value="dTDP_HR_like_SDR_e"/>
    <property type="match status" value="1"/>
</dbReference>
<dbReference type="InterPro" id="IPR005913">
    <property type="entry name" value="dTDP_dehydrorham_reduct"/>
</dbReference>
<dbReference type="UniPathway" id="UPA00124"/>
<keyword evidence="6" id="KW-0521">NADP</keyword>
<evidence type="ECO:0000256" key="5">
    <source>
        <dbReference type="ARBA" id="ARBA00048200"/>
    </source>
</evidence>
<accession>A0A7W7Z2W4</accession>
<sequence>MRLYVIGAEGQVARSLREAATDAPGVVFGYGARPEVDLLQPDTLARAIDDFRPDIVINPAAYTAVDKAEAEPEQAFALNRDGARAAARIAAERGLPIIHLSTDYVFDGAKQGPYVESDAVAPQGVYGRSKLEGELAVAVANPRHIVLRTAWVYAPFGGNFVRTMLRLAAERDRLRVVDDQRGCPTYAPDIADAIIAVARRWADSGWSSQLAGVTHLAGPDALTWCGFAREIIAGSAARGGRSVPVDPISTADYPTPAARPANSQLSTVRLNSTFGVHLPPMTQSLANCLDRLLGNR</sequence>
<dbReference type="Pfam" id="PF04321">
    <property type="entry name" value="RmlD_sub_bind"/>
    <property type="match status" value="1"/>
</dbReference>
<evidence type="ECO:0000256" key="3">
    <source>
        <dbReference type="ARBA" id="ARBA00012929"/>
    </source>
</evidence>
<comment type="pathway">
    <text evidence="1 6">Carbohydrate biosynthesis; dTDP-L-rhamnose biosynthesis.</text>
</comment>
<comment type="cofactor">
    <cofactor evidence="6">
        <name>Mg(2+)</name>
        <dbReference type="ChEBI" id="CHEBI:18420"/>
    </cofactor>
    <text evidence="6">Binds 1 Mg(2+) ion per monomer.</text>
</comment>
<dbReference type="PANTHER" id="PTHR10491">
    <property type="entry name" value="DTDP-4-DEHYDRORHAMNOSE REDUCTASE"/>
    <property type="match status" value="1"/>
</dbReference>